<sequence>MQKFLIKKPATSGHGRVSVYVVIFLVSVLPMLAQAGPKKLFLQTLHVRQGQAIQINCNPSYVAGDPTVVTVLGLQVSRVVKGKRTLIAEHFPFGDIRNGTTSNRTEKGWHVACYGDTCRGNGHNNRFSIRLLVTKD</sequence>
<feature type="non-terminal residue" evidence="1">
    <location>
        <position position="136"/>
    </location>
</feature>
<proteinExistence type="predicted"/>
<gene>
    <name evidence="1" type="ORF">GSLYS_00013421001</name>
</gene>
<comment type="caution">
    <text evidence="1">The sequence shown here is derived from an EMBL/GenBank/DDBJ whole genome shotgun (WGS) entry which is preliminary data.</text>
</comment>
<accession>A0AAV2HZE9</accession>
<evidence type="ECO:0000313" key="2">
    <source>
        <dbReference type="Proteomes" id="UP001497497"/>
    </source>
</evidence>
<dbReference type="Proteomes" id="UP001497497">
    <property type="component" value="Unassembled WGS sequence"/>
</dbReference>
<evidence type="ECO:0000313" key="1">
    <source>
        <dbReference type="EMBL" id="CAL1539688.1"/>
    </source>
</evidence>
<reference evidence="1 2" key="1">
    <citation type="submission" date="2024-04" db="EMBL/GenBank/DDBJ databases">
        <authorList>
            <consortium name="Genoscope - CEA"/>
            <person name="William W."/>
        </authorList>
    </citation>
    <scope>NUCLEOTIDE SEQUENCE [LARGE SCALE GENOMIC DNA]</scope>
</reference>
<name>A0AAV2HZE9_LYMST</name>
<dbReference type="EMBL" id="CAXITT010000351">
    <property type="protein sequence ID" value="CAL1539688.1"/>
    <property type="molecule type" value="Genomic_DNA"/>
</dbReference>
<protein>
    <submittedName>
        <fullName evidence="1">Uncharacterized protein</fullName>
    </submittedName>
</protein>
<organism evidence="1 2">
    <name type="scientific">Lymnaea stagnalis</name>
    <name type="common">Great pond snail</name>
    <name type="synonym">Helix stagnalis</name>
    <dbReference type="NCBI Taxonomy" id="6523"/>
    <lineage>
        <taxon>Eukaryota</taxon>
        <taxon>Metazoa</taxon>
        <taxon>Spiralia</taxon>
        <taxon>Lophotrochozoa</taxon>
        <taxon>Mollusca</taxon>
        <taxon>Gastropoda</taxon>
        <taxon>Heterobranchia</taxon>
        <taxon>Euthyneura</taxon>
        <taxon>Panpulmonata</taxon>
        <taxon>Hygrophila</taxon>
        <taxon>Lymnaeoidea</taxon>
        <taxon>Lymnaeidae</taxon>
        <taxon>Lymnaea</taxon>
    </lineage>
</organism>
<keyword evidence="2" id="KW-1185">Reference proteome</keyword>
<dbReference type="AlphaFoldDB" id="A0AAV2HZE9"/>